<dbReference type="AlphaFoldDB" id="T0KCN6"/>
<gene>
    <name evidence="1" type="ORF">CGLO_09831</name>
</gene>
<accession>T0KCN6</accession>
<evidence type="ECO:0000313" key="1">
    <source>
        <dbReference type="EMBL" id="EQB50703.1"/>
    </source>
</evidence>
<sequence>MKKADKDELSRMNDYVLSHHVIPSRNRWKV</sequence>
<dbReference type="Proteomes" id="UP000015530">
    <property type="component" value="Unassembled WGS sequence"/>
</dbReference>
<organism evidence="1 2">
    <name type="scientific">Colletotrichum gloeosporioides (strain Cg-14)</name>
    <name type="common">Anthracnose fungus</name>
    <name type="synonym">Glomerella cingulata</name>
    <dbReference type="NCBI Taxonomy" id="1237896"/>
    <lineage>
        <taxon>Eukaryota</taxon>
        <taxon>Fungi</taxon>
        <taxon>Dikarya</taxon>
        <taxon>Ascomycota</taxon>
        <taxon>Pezizomycotina</taxon>
        <taxon>Sordariomycetes</taxon>
        <taxon>Hypocreomycetidae</taxon>
        <taxon>Glomerellales</taxon>
        <taxon>Glomerellaceae</taxon>
        <taxon>Colletotrichum</taxon>
        <taxon>Colletotrichum gloeosporioides species complex</taxon>
    </lineage>
</organism>
<protein>
    <submittedName>
        <fullName evidence="1">Uncharacterized protein</fullName>
    </submittedName>
</protein>
<dbReference type="HOGENOM" id="CLU_3406335_0_0_1"/>
<comment type="caution">
    <text evidence="1">The sequence shown here is derived from an EMBL/GenBank/DDBJ whole genome shotgun (WGS) entry which is preliminary data.</text>
</comment>
<evidence type="ECO:0000313" key="2">
    <source>
        <dbReference type="Proteomes" id="UP000015530"/>
    </source>
</evidence>
<reference evidence="2" key="1">
    <citation type="journal article" date="2013" name="Mol. Plant Microbe Interact.">
        <title>Global aspects of pacC regulation of pathogenicity genes in Colletotrichum gloeosporioides as revealed by transcriptome analysis.</title>
        <authorList>
            <person name="Alkan N."/>
            <person name="Meng X."/>
            <person name="Friedlander G."/>
            <person name="Reuveni E."/>
            <person name="Sukno S."/>
            <person name="Sherman A."/>
            <person name="Thon M."/>
            <person name="Fluhr R."/>
            <person name="Prusky D."/>
        </authorList>
    </citation>
    <scope>NUCLEOTIDE SEQUENCE [LARGE SCALE GENOMIC DNA]</scope>
    <source>
        <strain evidence="2">Cg-14</strain>
    </source>
</reference>
<dbReference type="EMBL" id="AMYD01001976">
    <property type="protein sequence ID" value="EQB50703.1"/>
    <property type="molecule type" value="Genomic_DNA"/>
</dbReference>
<name>T0KCN6_COLGC</name>
<proteinExistence type="predicted"/>